<dbReference type="Gene3D" id="3.90.120.10">
    <property type="entry name" value="DNA Methylase, subunit A, domain 2"/>
    <property type="match status" value="1"/>
</dbReference>
<evidence type="ECO:0000256" key="3">
    <source>
        <dbReference type="ARBA" id="ARBA00022679"/>
    </source>
</evidence>
<dbReference type="Proteomes" id="UP000235093">
    <property type="component" value="Unassembled WGS sequence"/>
</dbReference>
<evidence type="ECO:0000256" key="7">
    <source>
        <dbReference type="RuleBase" id="RU000416"/>
    </source>
</evidence>
<dbReference type="InterPro" id="IPR029063">
    <property type="entry name" value="SAM-dependent_MTases_sf"/>
</dbReference>
<keyword evidence="4 6" id="KW-0949">S-adenosyl-L-methionine</keyword>
<dbReference type="InterPro" id="IPR050750">
    <property type="entry name" value="C5-MTase"/>
</dbReference>
<comment type="similarity">
    <text evidence="6 7">Belongs to the class I-like SAM-binding methyltransferase superfamily. C5-methyltransferase family.</text>
</comment>
<comment type="caution">
    <text evidence="8">The sequence shown here is derived from an EMBL/GenBank/DDBJ whole genome shotgun (WGS) entry which is preliminary data.</text>
</comment>
<dbReference type="PANTHER" id="PTHR46098">
    <property type="entry name" value="TRNA (CYTOSINE(38)-C(5))-METHYLTRANSFERASE"/>
    <property type="match status" value="1"/>
</dbReference>
<dbReference type="NCBIfam" id="TIGR00675">
    <property type="entry name" value="dcm"/>
    <property type="match status" value="1"/>
</dbReference>
<evidence type="ECO:0000256" key="4">
    <source>
        <dbReference type="ARBA" id="ARBA00022691"/>
    </source>
</evidence>
<dbReference type="RefSeq" id="WP_101884030.1">
    <property type="nucleotide sequence ID" value="NZ_JAPRAW010000006.1"/>
</dbReference>
<dbReference type="GO" id="GO:0003886">
    <property type="term" value="F:DNA (cytosine-5-)-methyltransferase activity"/>
    <property type="evidence" value="ECO:0007669"/>
    <property type="project" value="UniProtKB-EC"/>
</dbReference>
<dbReference type="PRINTS" id="PR00105">
    <property type="entry name" value="C5METTRFRASE"/>
</dbReference>
<evidence type="ECO:0000256" key="5">
    <source>
        <dbReference type="ARBA" id="ARBA00022747"/>
    </source>
</evidence>
<dbReference type="EMBL" id="NIHT01000013">
    <property type="protein sequence ID" value="PLT74629.1"/>
    <property type="molecule type" value="Genomic_DNA"/>
</dbReference>
<dbReference type="GO" id="GO:0009307">
    <property type="term" value="P:DNA restriction-modification system"/>
    <property type="evidence" value="ECO:0007669"/>
    <property type="project" value="UniProtKB-KW"/>
</dbReference>
<gene>
    <name evidence="8" type="ORF">CDL23_09370</name>
</gene>
<accession>A0A2N5PHL5</accession>
<dbReference type="Pfam" id="PF00145">
    <property type="entry name" value="DNA_methylase"/>
    <property type="match status" value="1"/>
</dbReference>
<dbReference type="PANTHER" id="PTHR46098:SF1">
    <property type="entry name" value="TRNA (CYTOSINE(38)-C(5))-METHYLTRANSFERASE"/>
    <property type="match status" value="1"/>
</dbReference>
<dbReference type="Gene3D" id="3.40.50.150">
    <property type="entry name" value="Vaccinia Virus protein VP39"/>
    <property type="match status" value="1"/>
</dbReference>
<proteinExistence type="inferred from homology"/>
<protein>
    <recommendedName>
        <fullName evidence="1">DNA (cytosine-5-)-methyltransferase</fullName>
        <ecNumber evidence="1">2.1.1.37</ecNumber>
    </recommendedName>
</protein>
<dbReference type="SUPFAM" id="SSF53335">
    <property type="entry name" value="S-adenosyl-L-methionine-dependent methyltransferases"/>
    <property type="match status" value="1"/>
</dbReference>
<dbReference type="GO" id="GO:0032259">
    <property type="term" value="P:methylation"/>
    <property type="evidence" value="ECO:0007669"/>
    <property type="project" value="UniProtKB-KW"/>
</dbReference>
<organism evidence="8 9">
    <name type="scientific">Mediterraneibacter gnavus</name>
    <name type="common">Ruminococcus gnavus</name>
    <dbReference type="NCBI Taxonomy" id="33038"/>
    <lineage>
        <taxon>Bacteria</taxon>
        <taxon>Bacillati</taxon>
        <taxon>Bacillota</taxon>
        <taxon>Clostridia</taxon>
        <taxon>Lachnospirales</taxon>
        <taxon>Lachnospiraceae</taxon>
        <taxon>Mediterraneibacter</taxon>
    </lineage>
</organism>
<name>A0A2N5PHL5_MEDGN</name>
<keyword evidence="5" id="KW-0680">Restriction system</keyword>
<evidence type="ECO:0000256" key="6">
    <source>
        <dbReference type="PROSITE-ProRule" id="PRU01016"/>
    </source>
</evidence>
<evidence type="ECO:0000313" key="9">
    <source>
        <dbReference type="Proteomes" id="UP000235093"/>
    </source>
</evidence>
<evidence type="ECO:0000313" key="8">
    <source>
        <dbReference type="EMBL" id="PLT74629.1"/>
    </source>
</evidence>
<dbReference type="EC" id="2.1.1.37" evidence="1"/>
<feature type="active site" evidence="6">
    <location>
        <position position="113"/>
    </location>
</feature>
<dbReference type="InterPro" id="IPR001525">
    <property type="entry name" value="C5_MeTfrase"/>
</dbReference>
<evidence type="ECO:0000256" key="1">
    <source>
        <dbReference type="ARBA" id="ARBA00011975"/>
    </source>
</evidence>
<reference evidence="8 9" key="1">
    <citation type="journal article" date="2017" name="Genome Med.">
        <title>A novel Ruminococcus gnavus clade enriched in inflammatory bowel disease patients.</title>
        <authorList>
            <person name="Hall A.B."/>
            <person name="Yassour M."/>
            <person name="Sauk J."/>
            <person name="Garner A."/>
            <person name="Jiang X."/>
            <person name="Arthur T."/>
            <person name="Lagoudas G.K."/>
            <person name="Vatanen T."/>
            <person name="Fornelos N."/>
            <person name="Wilson R."/>
            <person name="Bertha M."/>
            <person name="Cohen M."/>
            <person name="Garber J."/>
            <person name="Khalili H."/>
            <person name="Gevers D."/>
            <person name="Ananthakrishnan A.N."/>
            <person name="Kugathasan S."/>
            <person name="Lander E.S."/>
            <person name="Blainey P."/>
            <person name="Vlamakis H."/>
            <person name="Xavier R.J."/>
            <person name="Huttenhower C."/>
        </authorList>
    </citation>
    <scope>NUCLEOTIDE SEQUENCE [LARGE SCALE GENOMIC DNA]</scope>
    <source>
        <strain evidence="8 9">RJX1125</strain>
    </source>
</reference>
<sequence length="367" mass="41608">MKNLNTNVRDADSNTTKHRFPWKWRLSDLKDVEKNGKKVFSCFSCGGGSTMGYKLAGYTVVGNCEIDEDMEAIYKQNHHPKHTYLMDIRDFNRLGTYPDELKELDILDGSPPCSVFSDAGAREKGWGTEKTFREGQKKQRLDDLFLHFIHTAEILKPKIIIAENVKGLVAGNAKGYVNEIIKAFKSAGYSVQIFLLDAQTMGVPQRRKRVFFIARRNDLNLPKLVLDFREKPIHFGEVRSAHGIPLKECMMASLIKKRKPGDKCFSDISERVRGKRSMFNDRIVEDHVIAPTNTSGGMSVRFVDGEKYSDADYIATQTFPQDYDFGKESVQYVCGMSVPPVMMAQIASAVYEQWLKGGVCDEETEKI</sequence>
<evidence type="ECO:0000256" key="2">
    <source>
        <dbReference type="ARBA" id="ARBA00022603"/>
    </source>
</evidence>
<dbReference type="AlphaFoldDB" id="A0A2N5PHL5"/>
<keyword evidence="2 6" id="KW-0489">Methyltransferase</keyword>
<keyword evidence="3 6" id="KW-0808">Transferase</keyword>
<dbReference type="PROSITE" id="PS51679">
    <property type="entry name" value="SAM_MT_C5"/>
    <property type="match status" value="1"/>
</dbReference>